<reference evidence="3" key="2">
    <citation type="submission" date="2025-08" db="UniProtKB">
        <authorList>
            <consortium name="Ensembl"/>
        </authorList>
    </citation>
    <scope>IDENTIFICATION</scope>
</reference>
<sequence>MIGEDTKHLRQPSPVVPALQNKIASRVQRPPSVDSIITSFTQDSSMSMAQSPPVPARKNQLRAEEEKKNVIMELSEMRKQLRSEERRLQGRLLHIDSDDDVHIRKRESSMDVFDMARHRLQAPVRRPSPKSLDSASSQNIHDFKELKDRDSETRADPKSVYPDDPKDNDTLEIEQQALLREQQKRLNKLKMQEVDLDADPSTKVRDHRMPREDTDDFLKNSLLESDSAFIGAHGETYPAIEDGGFLLLSPLPSARERRRNKLKGLDFVCMKCPFVFSSFGRKGLG</sequence>
<dbReference type="AlphaFoldDB" id="A0A8C2P814"/>
<feature type="region of interest" description="Disordered" evidence="1">
    <location>
        <begin position="1"/>
        <end position="63"/>
    </location>
</feature>
<dbReference type="GO" id="GO:0000922">
    <property type="term" value="C:spindle pole"/>
    <property type="evidence" value="ECO:0007669"/>
    <property type="project" value="InterPro"/>
</dbReference>
<dbReference type="PANTHER" id="PTHR21616:SF2">
    <property type="entry name" value="CENTROSOME AND SPINDLE POLE-ASSOCIATED PROTEIN 1"/>
    <property type="match status" value="1"/>
</dbReference>
<dbReference type="InterPro" id="IPR026708">
    <property type="entry name" value="CSPP1"/>
</dbReference>
<feature type="domain" description="Centrosome and spindle pole-associated protein 1 C-terminal" evidence="2">
    <location>
        <begin position="137"/>
        <end position="190"/>
    </location>
</feature>
<evidence type="ECO:0000259" key="2">
    <source>
        <dbReference type="Pfam" id="PF24578"/>
    </source>
</evidence>
<dbReference type="Ensembl" id="ENSCHIT00010018299.1">
    <property type="protein sequence ID" value="ENSCHIP00010012907.1"/>
    <property type="gene ID" value="ENSCHIG00010009580.1"/>
</dbReference>
<accession>A0A8C2P814</accession>
<feature type="compositionally biased region" description="Polar residues" evidence="1">
    <location>
        <begin position="131"/>
        <end position="140"/>
    </location>
</feature>
<dbReference type="Pfam" id="PF24578">
    <property type="entry name" value="CSPP1_C"/>
    <property type="match status" value="1"/>
</dbReference>
<proteinExistence type="predicted"/>
<name>A0A8C2P814_CAPHI</name>
<organism evidence="3">
    <name type="scientific">Capra hircus</name>
    <name type="common">Goat</name>
    <dbReference type="NCBI Taxonomy" id="9925"/>
    <lineage>
        <taxon>Eukaryota</taxon>
        <taxon>Metazoa</taxon>
        <taxon>Chordata</taxon>
        <taxon>Craniata</taxon>
        <taxon>Vertebrata</taxon>
        <taxon>Euteleostomi</taxon>
        <taxon>Mammalia</taxon>
        <taxon>Eutheria</taxon>
        <taxon>Laurasiatheria</taxon>
        <taxon>Artiodactyla</taxon>
        <taxon>Ruminantia</taxon>
        <taxon>Pecora</taxon>
        <taxon>Bovidae</taxon>
        <taxon>Caprinae</taxon>
        <taxon>Capra</taxon>
    </lineage>
</organism>
<evidence type="ECO:0000256" key="1">
    <source>
        <dbReference type="SAM" id="MobiDB-lite"/>
    </source>
</evidence>
<protein>
    <recommendedName>
        <fullName evidence="2">Centrosome and spindle pole-associated protein 1 C-terminal domain-containing protein</fullName>
    </recommendedName>
</protein>
<feature type="compositionally biased region" description="Basic and acidic residues" evidence="1">
    <location>
        <begin position="141"/>
        <end position="169"/>
    </location>
</feature>
<feature type="compositionally biased region" description="Polar residues" evidence="1">
    <location>
        <begin position="35"/>
        <end position="50"/>
    </location>
</feature>
<dbReference type="GO" id="GO:0005874">
    <property type="term" value="C:microtubule"/>
    <property type="evidence" value="ECO:0007669"/>
    <property type="project" value="InterPro"/>
</dbReference>
<evidence type="ECO:0000313" key="3">
    <source>
        <dbReference type="Ensembl" id="ENSCHIP00010012907.1"/>
    </source>
</evidence>
<reference evidence="3" key="1">
    <citation type="submission" date="2019-03" db="EMBL/GenBank/DDBJ databases">
        <title>Genome sequencing and reference-guided assembly of Black Bengal Goat (Capra hircus).</title>
        <authorList>
            <person name="Siddiki A.Z."/>
            <person name="Baten A."/>
            <person name="Billah M."/>
            <person name="Alam M.A.U."/>
            <person name="Shawrob K.S.M."/>
            <person name="Saha S."/>
            <person name="Chowdhury M."/>
            <person name="Rahman A.H."/>
            <person name="Stear M."/>
            <person name="Miah G."/>
            <person name="Das G.B."/>
            <person name="Hossain M.M."/>
            <person name="Kumkum M."/>
            <person name="Islam M.S."/>
            <person name="Mollah A.M."/>
            <person name="Ahsan A."/>
            <person name="Tusar F."/>
            <person name="Khan M.K.I."/>
        </authorList>
    </citation>
    <scope>NUCLEOTIDE SEQUENCE [LARGE SCALE GENOMIC DNA]</scope>
</reference>
<feature type="region of interest" description="Disordered" evidence="1">
    <location>
        <begin position="120"/>
        <end position="169"/>
    </location>
</feature>
<dbReference type="GO" id="GO:0005813">
    <property type="term" value="C:centrosome"/>
    <property type="evidence" value="ECO:0007669"/>
    <property type="project" value="InterPro"/>
</dbReference>
<dbReference type="PANTHER" id="PTHR21616">
    <property type="entry name" value="CENTROSOME SPINDLE POLE ASSOCIATED PROTEIN"/>
    <property type="match status" value="1"/>
</dbReference>
<dbReference type="InterPro" id="IPR058191">
    <property type="entry name" value="CSPP1_C"/>
</dbReference>
<dbReference type="GO" id="GO:0032467">
    <property type="term" value="P:positive regulation of cytokinesis"/>
    <property type="evidence" value="ECO:0007669"/>
    <property type="project" value="InterPro"/>
</dbReference>